<protein>
    <submittedName>
        <fullName evidence="1">Uncharacterized protein</fullName>
    </submittedName>
</protein>
<sequence length="113" mass="13013">ELVCLCKRCLIDTQRECDCNLVSLFQVFIGFVLKQFEYIEVGQFRDSEAIVPNIFFFLVLLSYERYHSKQIISIPKIIQLCDGIMASGRKAVTHGRNTHRAYTLTTCPCCVIE</sequence>
<evidence type="ECO:0000313" key="2">
    <source>
        <dbReference type="Proteomes" id="UP000314982"/>
    </source>
</evidence>
<proteinExistence type="predicted"/>
<dbReference type="PANTHER" id="PTHR10170:SF10">
    <property type="entry name" value="HUNTINGTIN"/>
    <property type="match status" value="1"/>
</dbReference>
<accession>A0A4W5LMG9</accession>
<name>A0A4W5LMG9_9TELE</name>
<organism evidence="1 2">
    <name type="scientific">Hucho hucho</name>
    <name type="common">huchen</name>
    <dbReference type="NCBI Taxonomy" id="62062"/>
    <lineage>
        <taxon>Eukaryota</taxon>
        <taxon>Metazoa</taxon>
        <taxon>Chordata</taxon>
        <taxon>Craniata</taxon>
        <taxon>Vertebrata</taxon>
        <taxon>Euteleostomi</taxon>
        <taxon>Actinopterygii</taxon>
        <taxon>Neopterygii</taxon>
        <taxon>Teleostei</taxon>
        <taxon>Protacanthopterygii</taxon>
        <taxon>Salmoniformes</taxon>
        <taxon>Salmonidae</taxon>
        <taxon>Salmoninae</taxon>
        <taxon>Hucho</taxon>
    </lineage>
</organism>
<keyword evidence="2" id="KW-1185">Reference proteome</keyword>
<reference evidence="1" key="3">
    <citation type="submission" date="2025-09" db="UniProtKB">
        <authorList>
            <consortium name="Ensembl"/>
        </authorList>
    </citation>
    <scope>IDENTIFICATION</scope>
</reference>
<dbReference type="GO" id="GO:0005737">
    <property type="term" value="C:cytoplasm"/>
    <property type="evidence" value="ECO:0007669"/>
    <property type="project" value="TreeGrafter"/>
</dbReference>
<dbReference type="PANTHER" id="PTHR10170">
    <property type="entry name" value="HUNTINGTON DISEASE PROTEIN"/>
    <property type="match status" value="1"/>
</dbReference>
<evidence type="ECO:0000313" key="1">
    <source>
        <dbReference type="Ensembl" id="ENSHHUP00000026939.1"/>
    </source>
</evidence>
<dbReference type="AlphaFoldDB" id="A0A4W5LMG9"/>
<dbReference type="InterPro" id="IPR028426">
    <property type="entry name" value="Huntingtin_fam"/>
</dbReference>
<dbReference type="Ensembl" id="ENSHHUT00000027998.1">
    <property type="protein sequence ID" value="ENSHHUP00000026939.1"/>
    <property type="gene ID" value="ENSHHUG00000017059.1"/>
</dbReference>
<dbReference type="Pfam" id="PF12372">
    <property type="entry name" value="Htt_N-HEAT"/>
    <property type="match status" value="1"/>
</dbReference>
<dbReference type="STRING" id="62062.ENSHHUP00000026939"/>
<reference evidence="2" key="1">
    <citation type="submission" date="2018-06" db="EMBL/GenBank/DDBJ databases">
        <title>Genome assembly of Danube salmon.</title>
        <authorList>
            <person name="Macqueen D.J."/>
            <person name="Gundappa M.K."/>
        </authorList>
    </citation>
    <scope>NUCLEOTIDE SEQUENCE [LARGE SCALE GENOMIC DNA]</scope>
</reference>
<dbReference type="InterPro" id="IPR024613">
    <property type="entry name" value="Huntingtin_N_HEAT_rpt-2"/>
</dbReference>
<dbReference type="Proteomes" id="UP000314982">
    <property type="component" value="Unassembled WGS sequence"/>
</dbReference>
<dbReference type="GeneTree" id="ENSGT00390000015863"/>
<reference evidence="1" key="2">
    <citation type="submission" date="2025-08" db="UniProtKB">
        <authorList>
            <consortium name="Ensembl"/>
        </authorList>
    </citation>
    <scope>IDENTIFICATION</scope>
</reference>